<evidence type="ECO:0000313" key="3">
    <source>
        <dbReference type="Proteomes" id="UP000261032"/>
    </source>
</evidence>
<dbReference type="EMBL" id="QUSL01000013">
    <property type="protein sequence ID" value="RGD84991.1"/>
    <property type="molecule type" value="Genomic_DNA"/>
</dbReference>
<proteinExistence type="predicted"/>
<dbReference type="InterPro" id="IPR006379">
    <property type="entry name" value="HAD-SF_hydro_IIB"/>
</dbReference>
<comment type="caution">
    <text evidence="2">The sequence shown here is derived from an EMBL/GenBank/DDBJ whole genome shotgun (WGS) entry which is preliminary data.</text>
</comment>
<dbReference type="Proteomes" id="UP000261032">
    <property type="component" value="Unassembled WGS sequence"/>
</dbReference>
<dbReference type="InterPro" id="IPR036412">
    <property type="entry name" value="HAD-like_sf"/>
</dbReference>
<dbReference type="GO" id="GO:0000287">
    <property type="term" value="F:magnesium ion binding"/>
    <property type="evidence" value="ECO:0007669"/>
    <property type="project" value="TreeGrafter"/>
</dbReference>
<keyword evidence="2" id="KW-0378">Hydrolase</keyword>
<dbReference type="InterPro" id="IPR023214">
    <property type="entry name" value="HAD_sf"/>
</dbReference>
<gene>
    <name evidence="2" type="ORF">DXB93_09360</name>
    <name evidence="1" type="ORF">PM738_06435</name>
</gene>
<organism evidence="2 3">
    <name type="scientific">Thomasclavelia ramosa</name>
    <dbReference type="NCBI Taxonomy" id="1547"/>
    <lineage>
        <taxon>Bacteria</taxon>
        <taxon>Bacillati</taxon>
        <taxon>Bacillota</taxon>
        <taxon>Erysipelotrichia</taxon>
        <taxon>Erysipelotrichales</taxon>
        <taxon>Coprobacillaceae</taxon>
        <taxon>Thomasclavelia</taxon>
    </lineage>
</organism>
<dbReference type="CDD" id="cd07518">
    <property type="entry name" value="HAD_YbiV-Like"/>
    <property type="match status" value="1"/>
</dbReference>
<dbReference type="AlphaFoldDB" id="A0A3E3ECH7"/>
<accession>A0A3E3ECH7</accession>
<dbReference type="NCBIfam" id="TIGR00099">
    <property type="entry name" value="Cof-subfamily"/>
    <property type="match status" value="1"/>
</dbReference>
<dbReference type="SUPFAM" id="SSF56784">
    <property type="entry name" value="HAD-like"/>
    <property type="match status" value="1"/>
</dbReference>
<dbReference type="PANTHER" id="PTHR10000">
    <property type="entry name" value="PHOSPHOSERINE PHOSPHATASE"/>
    <property type="match status" value="1"/>
</dbReference>
<dbReference type="GeneID" id="64194851"/>
<protein>
    <submittedName>
        <fullName evidence="2">Cof-type HAD-IIB family hydrolase</fullName>
    </submittedName>
</protein>
<dbReference type="InterPro" id="IPR000150">
    <property type="entry name" value="Cof"/>
</dbReference>
<evidence type="ECO:0000313" key="2">
    <source>
        <dbReference type="EMBL" id="RGD84991.1"/>
    </source>
</evidence>
<dbReference type="Gene3D" id="3.30.1240.10">
    <property type="match status" value="1"/>
</dbReference>
<evidence type="ECO:0000313" key="1">
    <source>
        <dbReference type="EMBL" id="MDB7083429.1"/>
    </source>
</evidence>
<dbReference type="PANTHER" id="PTHR10000:SF53">
    <property type="entry name" value="5-AMINO-6-(5-PHOSPHO-D-RIBITYLAMINO)URACIL PHOSPHATASE YBJI-RELATED"/>
    <property type="match status" value="1"/>
</dbReference>
<dbReference type="SFLD" id="SFLDS00003">
    <property type="entry name" value="Haloacid_Dehalogenase"/>
    <property type="match status" value="1"/>
</dbReference>
<reference evidence="2 3" key="1">
    <citation type="submission" date="2018-08" db="EMBL/GenBank/DDBJ databases">
        <title>A genome reference for cultivated species of the human gut microbiota.</title>
        <authorList>
            <person name="Zou Y."/>
            <person name="Xue W."/>
            <person name="Luo G."/>
        </authorList>
    </citation>
    <scope>NUCLEOTIDE SEQUENCE [LARGE SCALE GENOMIC DNA]</scope>
    <source>
        <strain evidence="2 3">OM06-4</strain>
    </source>
</reference>
<dbReference type="EMBL" id="JAQLKE010000008">
    <property type="protein sequence ID" value="MDB7083429.1"/>
    <property type="molecule type" value="Genomic_DNA"/>
</dbReference>
<dbReference type="GO" id="GO:0005829">
    <property type="term" value="C:cytosol"/>
    <property type="evidence" value="ECO:0007669"/>
    <property type="project" value="TreeGrafter"/>
</dbReference>
<dbReference type="PROSITE" id="PS01229">
    <property type="entry name" value="COF_2"/>
    <property type="match status" value="1"/>
</dbReference>
<dbReference type="SFLD" id="SFLDG01140">
    <property type="entry name" value="C2.B:_Phosphomannomutase_and_P"/>
    <property type="match status" value="1"/>
</dbReference>
<dbReference type="RefSeq" id="WP_003535965.1">
    <property type="nucleotide sequence ID" value="NZ_AP031443.1"/>
</dbReference>
<dbReference type="NCBIfam" id="TIGR01484">
    <property type="entry name" value="HAD-SF-IIB"/>
    <property type="match status" value="1"/>
</dbReference>
<sequence length="263" mass="30465">MIKLIATDMDGTFLDSDKRFDPEFIDIFYKLKEKGIKFVIASGNQYYRLYQKFLPLSEQMYFIAENGCYIAEGATELYCNTITHDNVELIKTALAPYDNLFMIMCGRKGAYVLSRDKHFESLVRLHYCNYQFVDSFDHIDDEIMKISINDPEEQIEKYLQALEPHLPVAVKVVTAGNMWMDIHNRDINKGVGMRFLQAIYEIEPDECMAFGDQMNDYELLQQVKYGYAMDNAVLPIKEIAYGTTRSNDEQGVLIKIKEVLDLA</sequence>
<dbReference type="Pfam" id="PF08282">
    <property type="entry name" value="Hydrolase_3"/>
    <property type="match status" value="1"/>
</dbReference>
<name>A0A3E3ECH7_9FIRM</name>
<reference evidence="1" key="2">
    <citation type="submission" date="2023-01" db="EMBL/GenBank/DDBJ databases">
        <title>Human gut microbiome strain richness.</title>
        <authorList>
            <person name="Chen-Liaw A."/>
        </authorList>
    </citation>
    <scope>NUCLEOTIDE SEQUENCE</scope>
    <source>
        <strain evidence="1">1001217st2_G6_1001217B_191108</strain>
    </source>
</reference>
<dbReference type="SFLD" id="SFLDG01144">
    <property type="entry name" value="C2.B.4:_PGP_Like"/>
    <property type="match status" value="1"/>
</dbReference>
<dbReference type="Gene3D" id="3.40.50.1000">
    <property type="entry name" value="HAD superfamily/HAD-like"/>
    <property type="match status" value="1"/>
</dbReference>
<dbReference type="Proteomes" id="UP001211987">
    <property type="component" value="Unassembled WGS sequence"/>
</dbReference>
<dbReference type="GO" id="GO:0016791">
    <property type="term" value="F:phosphatase activity"/>
    <property type="evidence" value="ECO:0007669"/>
    <property type="project" value="TreeGrafter"/>
</dbReference>